<sequence>MPVKMTRLHTFLLPIQRTFVSTKSNSNKEEQKQEKKFKLPTGTKIELRENIYTIPNLLTFGRLLAAPYIGYLILEHDYSLALGLFALAGFTDMLDGYIARRYNMKTLLGTIIDPAADKMLMTVMTITLAMEGVIPVPLATIILGRDLGLVMSAFYYRYISLPEPVNEHIRKTIARYFDGSIPSAEVKPTRISKINTALQLLLMGLSLTTVTMGVPPAEAMTALQWAVGGTTVWSGANQFDCYFDKILNDLIQGYNKNIIIYEPSLNRNNLLDMKLILSLSPLFNNTTYNVHINLSQIINGTTQSLLDQNTLKVTNINDMLRHYKLGLAYHSQSATTKFTIEIKKENKISRLTITNISSPDQITQDDTTLLLTSISHLDDTETIKNTLEATSHLRVDPTPEAKDHLRQTILKMTSELTRSRGSLQSIASNKAYSTFSSISNFTHLTIPEEEKDKLDDCPVEISCRQKDTEVINRLIEIQRVQDELIECLQGQMAHRQQEIMQDLHQLALDRDEIRQMALQNEEMSEIQAERDRLANQLKEHQQISEKTQNALDLQTARCKSLEKRTAELQADLVESRDRIKQHDVSGMIEKLERELDRLKRQKQLEEEDFERSYADALNEIKSMKTVMDSQTETIEHLQATTQSLYQQLNDLQCTEKRKSMSSSIISAYGQYNHLEMDEVMKNLCDENVNLKSALAKQESQKTTQHREMTRQIRSLENDVAKLTAAKNLLERDLHQIAPLRSKLPRSFSSFSRLKDLDPAHVIIPPPPTHPPSEPIPPLPQEENKKQRLSRDDLQAQVDHHT</sequence>
<dbReference type="Proteomes" id="UP000717996">
    <property type="component" value="Unassembled WGS sequence"/>
</dbReference>
<comment type="caution">
    <text evidence="14">The sequence shown here is derived from an EMBL/GenBank/DDBJ whole genome shotgun (WGS) entry which is preliminary data.</text>
</comment>
<accession>A0A9P6YMB2</accession>
<evidence type="ECO:0000256" key="7">
    <source>
        <dbReference type="ARBA" id="ARBA00023136"/>
    </source>
</evidence>
<dbReference type="Pfam" id="PF01066">
    <property type="entry name" value="CDP-OH_P_transf"/>
    <property type="match status" value="1"/>
</dbReference>
<dbReference type="AlphaFoldDB" id="A0A9P6YMB2"/>
<keyword evidence="5 13" id="KW-1133">Transmembrane helix</keyword>
<comment type="subcellular location">
    <subcellularLocation>
        <location evidence="1">Membrane</location>
        <topology evidence="1">Multi-pass membrane protein</topology>
    </subcellularLocation>
</comment>
<name>A0A9P6YMB2_RHIOR</name>
<evidence type="ECO:0000256" key="2">
    <source>
        <dbReference type="ARBA" id="ARBA00022516"/>
    </source>
</evidence>
<feature type="compositionally biased region" description="Pro residues" evidence="12">
    <location>
        <begin position="763"/>
        <end position="779"/>
    </location>
</feature>
<feature type="transmembrane region" description="Helical" evidence="13">
    <location>
        <begin position="80"/>
        <end position="99"/>
    </location>
</feature>
<evidence type="ECO:0000256" key="8">
    <source>
        <dbReference type="ARBA" id="ARBA00023209"/>
    </source>
</evidence>
<keyword evidence="11" id="KW-0175">Coiled coil</keyword>
<gene>
    <name evidence="14" type="ORF">G6F51_001323</name>
</gene>
<protein>
    <submittedName>
        <fullName evidence="14">Uncharacterized protein</fullName>
    </submittedName>
</protein>
<evidence type="ECO:0000256" key="4">
    <source>
        <dbReference type="ARBA" id="ARBA00022692"/>
    </source>
</evidence>
<feature type="compositionally biased region" description="Basic and acidic residues" evidence="12">
    <location>
        <begin position="781"/>
        <end position="801"/>
    </location>
</feature>
<keyword evidence="7 13" id="KW-0472">Membrane</keyword>
<keyword evidence="4 13" id="KW-0812">Transmembrane</keyword>
<dbReference type="InterPro" id="IPR000462">
    <property type="entry name" value="CDP-OH_P_trans"/>
</dbReference>
<dbReference type="GO" id="GO:0032049">
    <property type="term" value="P:cardiolipin biosynthetic process"/>
    <property type="evidence" value="ECO:0007669"/>
    <property type="project" value="TreeGrafter"/>
</dbReference>
<keyword evidence="6" id="KW-0443">Lipid metabolism</keyword>
<dbReference type="GO" id="GO:0005739">
    <property type="term" value="C:mitochondrion"/>
    <property type="evidence" value="ECO:0007669"/>
    <property type="project" value="TreeGrafter"/>
</dbReference>
<keyword evidence="3 10" id="KW-0808">Transferase</keyword>
<evidence type="ECO:0000256" key="3">
    <source>
        <dbReference type="ARBA" id="ARBA00022679"/>
    </source>
</evidence>
<organism evidence="14 15">
    <name type="scientific">Rhizopus oryzae</name>
    <name type="common">Mucormycosis agent</name>
    <name type="synonym">Rhizopus arrhizus var. delemar</name>
    <dbReference type="NCBI Taxonomy" id="64495"/>
    <lineage>
        <taxon>Eukaryota</taxon>
        <taxon>Fungi</taxon>
        <taxon>Fungi incertae sedis</taxon>
        <taxon>Mucoromycota</taxon>
        <taxon>Mucoromycotina</taxon>
        <taxon>Mucoromycetes</taxon>
        <taxon>Mucorales</taxon>
        <taxon>Mucorineae</taxon>
        <taxon>Rhizopodaceae</taxon>
        <taxon>Rhizopus</taxon>
    </lineage>
</organism>
<evidence type="ECO:0000256" key="1">
    <source>
        <dbReference type="ARBA" id="ARBA00004141"/>
    </source>
</evidence>
<feature type="coiled-coil region" evidence="11">
    <location>
        <begin position="516"/>
        <end position="615"/>
    </location>
</feature>
<evidence type="ECO:0000256" key="6">
    <source>
        <dbReference type="ARBA" id="ARBA00023098"/>
    </source>
</evidence>
<dbReference type="GO" id="GO:0043337">
    <property type="term" value="F:cardiolipin synthase (CMP-forming)"/>
    <property type="evidence" value="ECO:0007669"/>
    <property type="project" value="TreeGrafter"/>
</dbReference>
<evidence type="ECO:0000313" key="14">
    <source>
        <dbReference type="EMBL" id="KAG1552292.1"/>
    </source>
</evidence>
<dbReference type="PANTHER" id="PTHR14269:SF60">
    <property type="entry name" value="CARDIOLIPIN SYNTHASE (CMP-FORMING)"/>
    <property type="match status" value="1"/>
</dbReference>
<keyword evidence="2" id="KW-0444">Lipid biosynthesis</keyword>
<keyword evidence="8" id="KW-0594">Phospholipid biosynthesis</keyword>
<dbReference type="Gene3D" id="1.20.120.1760">
    <property type="match status" value="1"/>
</dbReference>
<dbReference type="InterPro" id="IPR048254">
    <property type="entry name" value="CDP_ALCOHOL_P_TRANSF_CS"/>
</dbReference>
<dbReference type="InterPro" id="IPR043130">
    <property type="entry name" value="CDP-OH_PTrfase_TM_dom"/>
</dbReference>
<comment type="similarity">
    <text evidence="10">Belongs to the CDP-alcohol phosphatidyltransferase class-I family.</text>
</comment>
<evidence type="ECO:0000256" key="10">
    <source>
        <dbReference type="RuleBase" id="RU003750"/>
    </source>
</evidence>
<proteinExistence type="inferred from homology"/>
<evidence type="ECO:0000256" key="11">
    <source>
        <dbReference type="SAM" id="Coils"/>
    </source>
</evidence>
<evidence type="ECO:0000256" key="9">
    <source>
        <dbReference type="ARBA" id="ARBA00023264"/>
    </source>
</evidence>
<dbReference type="PANTHER" id="PTHR14269">
    <property type="entry name" value="CDP-DIACYLGLYCEROL--GLYCEROL-3-PHOSPHATE 3-PHOSPHATIDYLTRANSFERASE-RELATED"/>
    <property type="match status" value="1"/>
</dbReference>
<feature type="coiled-coil region" evidence="11">
    <location>
        <begin position="680"/>
        <end position="732"/>
    </location>
</feature>
<evidence type="ECO:0000256" key="12">
    <source>
        <dbReference type="SAM" id="MobiDB-lite"/>
    </source>
</evidence>
<dbReference type="InterPro" id="IPR050324">
    <property type="entry name" value="CDP-alcohol_PTase-I"/>
</dbReference>
<evidence type="ECO:0000256" key="5">
    <source>
        <dbReference type="ARBA" id="ARBA00022989"/>
    </source>
</evidence>
<dbReference type="OrthoDB" id="2282043at2759"/>
<dbReference type="EMBL" id="JAANIT010000096">
    <property type="protein sequence ID" value="KAG1552292.1"/>
    <property type="molecule type" value="Genomic_DNA"/>
</dbReference>
<feature type="transmembrane region" description="Helical" evidence="13">
    <location>
        <begin position="120"/>
        <end position="143"/>
    </location>
</feature>
<keyword evidence="9" id="KW-1208">Phospholipid metabolism</keyword>
<dbReference type="PROSITE" id="PS00379">
    <property type="entry name" value="CDP_ALCOHOL_P_TRANSF"/>
    <property type="match status" value="1"/>
</dbReference>
<feature type="region of interest" description="Disordered" evidence="12">
    <location>
        <begin position="758"/>
        <end position="801"/>
    </location>
</feature>
<reference evidence="14" key="1">
    <citation type="journal article" date="2020" name="Microb. Genom.">
        <title>Genetic diversity of clinical and environmental Mucorales isolates obtained from an investigation of mucormycosis cases among solid organ transplant recipients.</title>
        <authorList>
            <person name="Nguyen M.H."/>
            <person name="Kaul D."/>
            <person name="Muto C."/>
            <person name="Cheng S.J."/>
            <person name="Richter R.A."/>
            <person name="Bruno V.M."/>
            <person name="Liu G."/>
            <person name="Beyhan S."/>
            <person name="Sundermann A.J."/>
            <person name="Mounaud S."/>
            <person name="Pasculle A.W."/>
            <person name="Nierman W.C."/>
            <person name="Driscoll E."/>
            <person name="Cumbie R."/>
            <person name="Clancy C.J."/>
            <person name="Dupont C.L."/>
        </authorList>
    </citation>
    <scope>NUCLEOTIDE SEQUENCE</scope>
    <source>
        <strain evidence="14">GL16</strain>
    </source>
</reference>
<feature type="transmembrane region" description="Helical" evidence="13">
    <location>
        <begin position="54"/>
        <end position="74"/>
    </location>
</feature>
<evidence type="ECO:0000313" key="15">
    <source>
        <dbReference type="Proteomes" id="UP000717996"/>
    </source>
</evidence>
<evidence type="ECO:0000256" key="13">
    <source>
        <dbReference type="SAM" id="Phobius"/>
    </source>
</evidence>
<dbReference type="GO" id="GO:0016020">
    <property type="term" value="C:membrane"/>
    <property type="evidence" value="ECO:0007669"/>
    <property type="project" value="UniProtKB-SubCell"/>
</dbReference>